<dbReference type="EMBL" id="JABXXR010000058">
    <property type="protein sequence ID" value="NVN40683.1"/>
    <property type="molecule type" value="Genomic_DNA"/>
</dbReference>
<feature type="domain" description="HTH cro/C1-type" evidence="1">
    <location>
        <begin position="41"/>
        <end position="95"/>
    </location>
</feature>
<dbReference type="Gene3D" id="1.10.260.40">
    <property type="entry name" value="lambda repressor-like DNA-binding domains"/>
    <property type="match status" value="1"/>
</dbReference>
<dbReference type="AlphaFoldDB" id="A0A850PCQ2"/>
<organism evidence="2 3">
    <name type="scientific">Ameyamaea chiangmaiensis</name>
    <dbReference type="NCBI Taxonomy" id="442969"/>
    <lineage>
        <taxon>Bacteria</taxon>
        <taxon>Pseudomonadati</taxon>
        <taxon>Pseudomonadota</taxon>
        <taxon>Alphaproteobacteria</taxon>
        <taxon>Acetobacterales</taxon>
        <taxon>Acetobacteraceae</taxon>
        <taxon>Ameyamaea</taxon>
    </lineage>
</organism>
<dbReference type="SMART" id="SM00530">
    <property type="entry name" value="HTH_XRE"/>
    <property type="match status" value="1"/>
</dbReference>
<evidence type="ECO:0000259" key="1">
    <source>
        <dbReference type="PROSITE" id="PS50943"/>
    </source>
</evidence>
<dbReference type="GO" id="GO:0003677">
    <property type="term" value="F:DNA binding"/>
    <property type="evidence" value="ECO:0007669"/>
    <property type="project" value="InterPro"/>
</dbReference>
<dbReference type="InterPro" id="IPR001387">
    <property type="entry name" value="Cro/C1-type_HTH"/>
</dbReference>
<accession>A0A850PCQ2</accession>
<protein>
    <submittedName>
        <fullName evidence="2">Helix-turn-helix transcriptional regulator</fullName>
    </submittedName>
</protein>
<dbReference type="Proteomes" id="UP000585665">
    <property type="component" value="Unassembled WGS sequence"/>
</dbReference>
<reference evidence="2 3" key="1">
    <citation type="submission" date="2020-06" db="EMBL/GenBank/DDBJ databases">
        <title>Description of novel acetic acid bacteria.</title>
        <authorList>
            <person name="Sombolestani A."/>
        </authorList>
    </citation>
    <scope>NUCLEOTIDE SEQUENCE [LARGE SCALE GENOMIC DNA]</scope>
    <source>
        <strain evidence="2 3">LMG 27010</strain>
    </source>
</reference>
<comment type="caution">
    <text evidence="2">The sequence shown here is derived from an EMBL/GenBank/DDBJ whole genome shotgun (WGS) entry which is preliminary data.</text>
</comment>
<dbReference type="Pfam" id="PF13560">
    <property type="entry name" value="HTH_31"/>
    <property type="match status" value="1"/>
</dbReference>
<dbReference type="CDD" id="cd00093">
    <property type="entry name" value="HTH_XRE"/>
    <property type="match status" value="1"/>
</dbReference>
<dbReference type="PROSITE" id="PS50943">
    <property type="entry name" value="HTH_CROC1"/>
    <property type="match status" value="1"/>
</dbReference>
<dbReference type="InterPro" id="IPR052345">
    <property type="entry name" value="Rad_response_metalloprotease"/>
</dbReference>
<sequence length="148" mass="16534">MPVQGRLGARTTGEAAHVVEDGLQHKVDAALGSHETLGERIRALRKLAGLTQEDVSRAMGLSRSAVAHWETDREGSVRQHLPRLAELLGVPVEAFLNGMAVENVQVELTIDEVDVLRLYRELNVVERLSVQRTIARLLRRRDRTETID</sequence>
<dbReference type="PANTHER" id="PTHR43236">
    <property type="entry name" value="ANTITOXIN HIGA1"/>
    <property type="match status" value="1"/>
</dbReference>
<dbReference type="InterPro" id="IPR010982">
    <property type="entry name" value="Lambda_DNA-bd_dom_sf"/>
</dbReference>
<name>A0A850PCQ2_9PROT</name>
<evidence type="ECO:0000313" key="3">
    <source>
        <dbReference type="Proteomes" id="UP000585665"/>
    </source>
</evidence>
<dbReference type="SUPFAM" id="SSF47413">
    <property type="entry name" value="lambda repressor-like DNA-binding domains"/>
    <property type="match status" value="1"/>
</dbReference>
<evidence type="ECO:0000313" key="2">
    <source>
        <dbReference type="EMBL" id="NVN40683.1"/>
    </source>
</evidence>
<proteinExistence type="predicted"/>
<gene>
    <name evidence="2" type="ORF">HUK82_08920</name>
</gene>
<dbReference type="PANTHER" id="PTHR43236:SF1">
    <property type="entry name" value="BLL7220 PROTEIN"/>
    <property type="match status" value="1"/>
</dbReference>
<keyword evidence="3" id="KW-1185">Reference proteome</keyword>